<dbReference type="Proteomes" id="UP001164390">
    <property type="component" value="Chromosome"/>
</dbReference>
<feature type="transmembrane region" description="Helical" evidence="1">
    <location>
        <begin position="72"/>
        <end position="90"/>
    </location>
</feature>
<dbReference type="InterPro" id="IPR053160">
    <property type="entry name" value="MFS_DHA3_Transporter"/>
</dbReference>
<name>A0AA46TFH3_9ACTN</name>
<feature type="transmembrane region" description="Helical" evidence="1">
    <location>
        <begin position="45"/>
        <end position="65"/>
    </location>
</feature>
<dbReference type="KEGG" id="sgrg:L0C25_15295"/>
<dbReference type="Gene3D" id="1.20.1250.20">
    <property type="entry name" value="MFS general substrate transporter like domains"/>
    <property type="match status" value="1"/>
</dbReference>
<dbReference type="EMBL" id="CP094970">
    <property type="protein sequence ID" value="UYM03904.1"/>
    <property type="molecule type" value="Genomic_DNA"/>
</dbReference>
<evidence type="ECO:0000313" key="2">
    <source>
        <dbReference type="EMBL" id="UYM03904.1"/>
    </source>
</evidence>
<dbReference type="PANTHER" id="PTHR23530:SF1">
    <property type="entry name" value="PERMEASE, MAJOR FACILITATOR SUPERFAMILY-RELATED"/>
    <property type="match status" value="1"/>
</dbReference>
<evidence type="ECO:0000313" key="3">
    <source>
        <dbReference type="Proteomes" id="UP001164390"/>
    </source>
</evidence>
<dbReference type="SUPFAM" id="SSF103473">
    <property type="entry name" value="MFS general substrate transporter"/>
    <property type="match status" value="1"/>
</dbReference>
<keyword evidence="3" id="KW-1185">Reference proteome</keyword>
<keyword evidence="1" id="KW-0472">Membrane</keyword>
<organism evidence="2 3">
    <name type="scientific">Solicola gregarius</name>
    <dbReference type="NCBI Taxonomy" id="2908642"/>
    <lineage>
        <taxon>Bacteria</taxon>
        <taxon>Bacillati</taxon>
        <taxon>Actinomycetota</taxon>
        <taxon>Actinomycetes</taxon>
        <taxon>Propionibacteriales</taxon>
        <taxon>Nocardioidaceae</taxon>
        <taxon>Solicola</taxon>
    </lineage>
</organism>
<feature type="transmembrane region" description="Helical" evidence="1">
    <location>
        <begin position="336"/>
        <end position="362"/>
    </location>
</feature>
<feature type="transmembrane region" description="Helical" evidence="1">
    <location>
        <begin position="369"/>
        <end position="390"/>
    </location>
</feature>
<dbReference type="RefSeq" id="WP_271632546.1">
    <property type="nucleotide sequence ID" value="NZ_CP094970.1"/>
</dbReference>
<gene>
    <name evidence="2" type="ORF">L0C25_15295</name>
</gene>
<dbReference type="PANTHER" id="PTHR23530">
    <property type="entry name" value="TRANSPORT PROTEIN-RELATED"/>
    <property type="match status" value="1"/>
</dbReference>
<accession>A0AA46TFH3</accession>
<reference evidence="2" key="1">
    <citation type="submission" date="2022-01" db="EMBL/GenBank/DDBJ databases">
        <title>Nocardioidaceae gen. sp. A5X3R13.</title>
        <authorList>
            <person name="Lopez Marin M.A."/>
            <person name="Uhlik O."/>
        </authorList>
    </citation>
    <scope>NUCLEOTIDE SEQUENCE</scope>
    <source>
        <strain evidence="2">A5X3R13</strain>
    </source>
</reference>
<feature type="transmembrane region" description="Helical" evidence="1">
    <location>
        <begin position="96"/>
        <end position="114"/>
    </location>
</feature>
<feature type="transmembrane region" description="Helical" evidence="1">
    <location>
        <begin position="286"/>
        <end position="316"/>
    </location>
</feature>
<protein>
    <submittedName>
        <fullName evidence="2">MFS transporter</fullName>
    </submittedName>
</protein>
<feature type="transmembrane region" description="Helical" evidence="1">
    <location>
        <begin position="220"/>
        <end position="237"/>
    </location>
</feature>
<dbReference type="AlphaFoldDB" id="A0AA46TFH3"/>
<dbReference type="Pfam" id="PF07690">
    <property type="entry name" value="MFS_1"/>
    <property type="match status" value="1"/>
</dbReference>
<feature type="transmembrane region" description="Helical" evidence="1">
    <location>
        <begin position="257"/>
        <end position="274"/>
    </location>
</feature>
<keyword evidence="1" id="KW-0812">Transmembrane</keyword>
<evidence type="ECO:0000256" key="1">
    <source>
        <dbReference type="SAM" id="Phobius"/>
    </source>
</evidence>
<proteinExistence type="predicted"/>
<dbReference type="InterPro" id="IPR036259">
    <property type="entry name" value="MFS_trans_sf"/>
</dbReference>
<keyword evidence="1" id="KW-1133">Transmembrane helix</keyword>
<dbReference type="InterPro" id="IPR011701">
    <property type="entry name" value="MFS"/>
</dbReference>
<dbReference type="GO" id="GO:0022857">
    <property type="term" value="F:transmembrane transporter activity"/>
    <property type="evidence" value="ECO:0007669"/>
    <property type="project" value="InterPro"/>
</dbReference>
<feature type="transmembrane region" description="Helical" evidence="1">
    <location>
        <begin position="164"/>
        <end position="186"/>
    </location>
</feature>
<feature type="transmembrane region" description="Helical" evidence="1">
    <location>
        <begin position="12"/>
        <end position="33"/>
    </location>
</feature>
<sequence>MRAVPHALAVRALAYFSVRDLIPLYAVYALLFADHGLSTGEISSLFVIWSVTAFAAEVPSGAWADTVPRRRLLALSSLIYAAGFATWIVAPGYAGFATGFVLWALSGALMSGTYEAYLYDELAALGAATSYPRLLGFAHSLAMVCNLVATISAAPLMALGGYAFVGWVSVAVALVQFGVALTLPAAPRVASARGRSDEGVGRRYVHMLVSGLREVRRVRTVRNGVLLVALLLGTTAYDEYFPLVALNKGTEPAGVPILIALVVAGQAIGTALAGRTARIGARTMAVLVAIAGGLLVTGALIAQPLAFVAIGIGYGAVNNAIIVAEARLQDAIEGSARATVTSVAGLSSELAAVAIFATFGALSTRLSESASFGVVCGLVVVVAAVTPQWLPRPPTYVPERVEEA</sequence>
<feature type="transmembrane region" description="Helical" evidence="1">
    <location>
        <begin position="134"/>
        <end position="158"/>
    </location>
</feature>